<gene>
    <name evidence="1" type="ORF">Cop2CBH44_00900</name>
</gene>
<sequence length="67" mass="7359">MAQDLDRYAGQINVGVDCIHANIDKCLDVHSLAQLTSFFYFSFPPDIFCGEGRAFCEVCHVEAVGAC</sequence>
<evidence type="ECO:0000313" key="1">
    <source>
        <dbReference type="EMBL" id="BCI61737.1"/>
    </source>
</evidence>
<dbReference type="EMBL" id="AP023322">
    <property type="protein sequence ID" value="BCI61737.1"/>
    <property type="molecule type" value="Genomic_DNA"/>
</dbReference>
<dbReference type="KEGG" id="copr:Cop2CBH44_00900"/>
<dbReference type="RefSeq" id="WP_200755292.1">
    <property type="nucleotide sequence ID" value="NZ_AP023322.1"/>
</dbReference>
<reference evidence="2" key="1">
    <citation type="submission" date="2020-07" db="EMBL/GenBank/DDBJ databases">
        <title>Complete genome sequencing of Coprobacter sp. strain 2CBH44.</title>
        <authorList>
            <person name="Sakamoto M."/>
            <person name="Murakami T."/>
            <person name="Mori H."/>
        </authorList>
    </citation>
    <scope>NUCLEOTIDE SEQUENCE [LARGE SCALE GENOMIC DNA]</scope>
    <source>
        <strain evidence="2">2CBH44</strain>
    </source>
</reference>
<organism evidence="1 2">
    <name type="scientific">Coprobacter secundus subsp. similis</name>
    <dbReference type="NCBI Taxonomy" id="2751153"/>
    <lineage>
        <taxon>Bacteria</taxon>
        <taxon>Pseudomonadati</taxon>
        <taxon>Bacteroidota</taxon>
        <taxon>Bacteroidia</taxon>
        <taxon>Bacteroidales</taxon>
        <taxon>Barnesiellaceae</taxon>
        <taxon>Coprobacter</taxon>
    </lineage>
</organism>
<dbReference type="Proteomes" id="UP000594042">
    <property type="component" value="Chromosome"/>
</dbReference>
<evidence type="ECO:0000313" key="2">
    <source>
        <dbReference type="Proteomes" id="UP000594042"/>
    </source>
</evidence>
<name>A0A7G1HVQ5_9BACT</name>
<accession>A0A7G1HVQ5</accession>
<dbReference type="AlphaFoldDB" id="A0A7G1HVQ5"/>
<keyword evidence="2" id="KW-1185">Reference proteome</keyword>
<protein>
    <submittedName>
        <fullName evidence="1">Uncharacterized protein</fullName>
    </submittedName>
</protein>
<proteinExistence type="predicted"/>